<reference evidence="2 3" key="1">
    <citation type="journal article" date="2019" name="PLoS ONE">
        <title>Genomic analyses reveal an absence of contemporary introgressive admixture between fin whales and blue whales, despite known hybrids.</title>
        <authorList>
            <person name="Westbury M.V."/>
            <person name="Petersen B."/>
            <person name="Lorenzen E.D."/>
        </authorList>
    </citation>
    <scope>NUCLEOTIDE SEQUENCE [LARGE SCALE GENOMIC DNA]</scope>
    <source>
        <strain evidence="2">FinWhale-01</strain>
    </source>
</reference>
<evidence type="ECO:0008006" key="4">
    <source>
        <dbReference type="Google" id="ProtNLM"/>
    </source>
</evidence>
<sequence length="217" mass="23791">VTLYCVLCFMVVTVATVTCLLCRHGQIVENVSIVRGLIQSFKYIYCIHFEIKGRQKLEVDHPCVIISNHQGILGIMVSWRPFPNADCQAGAVLHRMHGPDHRTLKCDSTLRACRTTIGPAAFQERGLLPGDLSLVAPHLCVIFYLLLLQPQEEALHLRNGHDEGAGCLDVPNLTDTSCHELGNIQVPRTTLRTTFSCTSKIPQKNGATAGPGAQPAQ</sequence>
<evidence type="ECO:0000256" key="1">
    <source>
        <dbReference type="SAM" id="SignalP"/>
    </source>
</evidence>
<feature type="non-terminal residue" evidence="2">
    <location>
        <position position="1"/>
    </location>
</feature>
<feature type="chain" id="PRO_5025400536" description="Phospholipid/glycerol acyltransferase domain-containing protein" evidence="1">
    <location>
        <begin position="20"/>
        <end position="217"/>
    </location>
</feature>
<name>A0A6A1QA90_BALPH</name>
<keyword evidence="1" id="KW-0732">Signal</keyword>
<evidence type="ECO:0000313" key="2">
    <source>
        <dbReference type="EMBL" id="KAB0403021.1"/>
    </source>
</evidence>
<comment type="caution">
    <text evidence="2">The sequence shown here is derived from an EMBL/GenBank/DDBJ whole genome shotgun (WGS) entry which is preliminary data.</text>
</comment>
<dbReference type="AlphaFoldDB" id="A0A6A1QA90"/>
<dbReference type="EMBL" id="SGJD01000889">
    <property type="protein sequence ID" value="KAB0403021.1"/>
    <property type="molecule type" value="Genomic_DNA"/>
</dbReference>
<proteinExistence type="predicted"/>
<dbReference type="OrthoDB" id="10534865at2759"/>
<dbReference type="Proteomes" id="UP000437017">
    <property type="component" value="Unassembled WGS sequence"/>
</dbReference>
<accession>A0A6A1QA90</accession>
<gene>
    <name evidence="2" type="ORF">E2I00_010092</name>
</gene>
<feature type="signal peptide" evidence="1">
    <location>
        <begin position="1"/>
        <end position="19"/>
    </location>
</feature>
<keyword evidence="3" id="KW-1185">Reference proteome</keyword>
<organism evidence="2 3">
    <name type="scientific">Balaenoptera physalus</name>
    <name type="common">Fin whale</name>
    <name type="synonym">Balaena physalus</name>
    <dbReference type="NCBI Taxonomy" id="9770"/>
    <lineage>
        <taxon>Eukaryota</taxon>
        <taxon>Metazoa</taxon>
        <taxon>Chordata</taxon>
        <taxon>Craniata</taxon>
        <taxon>Vertebrata</taxon>
        <taxon>Euteleostomi</taxon>
        <taxon>Mammalia</taxon>
        <taxon>Eutheria</taxon>
        <taxon>Laurasiatheria</taxon>
        <taxon>Artiodactyla</taxon>
        <taxon>Whippomorpha</taxon>
        <taxon>Cetacea</taxon>
        <taxon>Mysticeti</taxon>
        <taxon>Balaenopteridae</taxon>
        <taxon>Balaenoptera</taxon>
    </lineage>
</organism>
<protein>
    <recommendedName>
        <fullName evidence="4">Phospholipid/glycerol acyltransferase domain-containing protein</fullName>
    </recommendedName>
</protein>
<evidence type="ECO:0000313" key="3">
    <source>
        <dbReference type="Proteomes" id="UP000437017"/>
    </source>
</evidence>